<dbReference type="EMBL" id="BSNS01000013">
    <property type="protein sequence ID" value="GLQ55861.1"/>
    <property type="molecule type" value="Genomic_DNA"/>
</dbReference>
<organism evidence="1 2">
    <name type="scientific">Devosia nitrariae</name>
    <dbReference type="NCBI Taxonomy" id="2071872"/>
    <lineage>
        <taxon>Bacteria</taxon>
        <taxon>Pseudomonadati</taxon>
        <taxon>Pseudomonadota</taxon>
        <taxon>Alphaproteobacteria</taxon>
        <taxon>Hyphomicrobiales</taxon>
        <taxon>Devosiaceae</taxon>
        <taxon>Devosia</taxon>
    </lineage>
</organism>
<comment type="caution">
    <text evidence="1">The sequence shown here is derived from an EMBL/GenBank/DDBJ whole genome shotgun (WGS) entry which is preliminary data.</text>
</comment>
<keyword evidence="2" id="KW-1185">Reference proteome</keyword>
<sequence length="66" mass="6774">MERDGDACGAAGSDTFVYLDLDQGERLTVRLEGKTAIAQGEVVALGPTAPVHRFDGEGLAIGQGAV</sequence>
<evidence type="ECO:0000313" key="2">
    <source>
        <dbReference type="Proteomes" id="UP001156691"/>
    </source>
</evidence>
<accession>A0ABQ5W8A9</accession>
<proteinExistence type="predicted"/>
<dbReference type="InterPro" id="IPR008995">
    <property type="entry name" value="Mo/tungstate-bd_C_term_dom"/>
</dbReference>
<evidence type="ECO:0000313" key="1">
    <source>
        <dbReference type="EMBL" id="GLQ55861.1"/>
    </source>
</evidence>
<protein>
    <recommendedName>
        <fullName evidence="3">TOBE domain-containing protein</fullName>
    </recommendedName>
</protein>
<dbReference type="SUPFAM" id="SSF50331">
    <property type="entry name" value="MOP-like"/>
    <property type="match status" value="1"/>
</dbReference>
<name>A0ABQ5W8A9_9HYPH</name>
<dbReference type="Proteomes" id="UP001156691">
    <property type="component" value="Unassembled WGS sequence"/>
</dbReference>
<evidence type="ECO:0008006" key="3">
    <source>
        <dbReference type="Google" id="ProtNLM"/>
    </source>
</evidence>
<reference evidence="2" key="1">
    <citation type="journal article" date="2019" name="Int. J. Syst. Evol. Microbiol.">
        <title>The Global Catalogue of Microorganisms (GCM) 10K type strain sequencing project: providing services to taxonomists for standard genome sequencing and annotation.</title>
        <authorList>
            <consortium name="The Broad Institute Genomics Platform"/>
            <consortium name="The Broad Institute Genome Sequencing Center for Infectious Disease"/>
            <person name="Wu L."/>
            <person name="Ma J."/>
        </authorList>
    </citation>
    <scope>NUCLEOTIDE SEQUENCE [LARGE SCALE GENOMIC DNA]</scope>
    <source>
        <strain evidence="2">NBRC 112416</strain>
    </source>
</reference>
<gene>
    <name evidence="1" type="ORF">GCM10010862_31200</name>
</gene>